<dbReference type="InterPro" id="IPR014352">
    <property type="entry name" value="FERM/acyl-CoA-bd_prot_sf"/>
</dbReference>
<dbReference type="RefSeq" id="WP_212688051.1">
    <property type="nucleotide sequence ID" value="NZ_JAGSPN010000007.1"/>
</dbReference>
<comment type="caution">
    <text evidence="3">The sequence shown here is derived from an EMBL/GenBank/DDBJ whole genome shotgun (WGS) entry which is preliminary data.</text>
</comment>
<dbReference type="Gene3D" id="1.20.80.10">
    <property type="match status" value="1"/>
</dbReference>
<dbReference type="GO" id="GO:0000062">
    <property type="term" value="F:fatty-acyl-CoA binding"/>
    <property type="evidence" value="ECO:0007669"/>
    <property type="project" value="InterPro"/>
</dbReference>
<organism evidence="3 4">
    <name type="scientific">Undibacterium luofuense</name>
    <dbReference type="NCBI Taxonomy" id="2828733"/>
    <lineage>
        <taxon>Bacteria</taxon>
        <taxon>Pseudomonadati</taxon>
        <taxon>Pseudomonadota</taxon>
        <taxon>Betaproteobacteria</taxon>
        <taxon>Burkholderiales</taxon>
        <taxon>Oxalobacteraceae</taxon>
        <taxon>Undibacterium</taxon>
    </lineage>
</organism>
<dbReference type="PANTHER" id="PTHR23310">
    <property type="entry name" value="ACYL-COA-BINDING PROTEIN, ACBP"/>
    <property type="match status" value="1"/>
</dbReference>
<keyword evidence="4" id="KW-1185">Reference proteome</keyword>
<accession>A0A941DMY3</accession>
<dbReference type="PANTHER" id="PTHR23310:SF62">
    <property type="entry name" value="ACYL-COA BINDING PROTEIN 1, ISOFORM A"/>
    <property type="match status" value="1"/>
</dbReference>
<evidence type="ECO:0000259" key="2">
    <source>
        <dbReference type="PROSITE" id="PS51228"/>
    </source>
</evidence>
<dbReference type="PROSITE" id="PS51228">
    <property type="entry name" value="ACB_2"/>
    <property type="match status" value="1"/>
</dbReference>
<keyword evidence="1" id="KW-0446">Lipid-binding</keyword>
<sequence>MSLQQQFEQAVTDSKALPERPDNMTLLKIYALYKQGASGDVTGERPGMMDFVARAKFDAWAELKGTAQETAMQSYIDLINSLKG</sequence>
<dbReference type="Proteomes" id="UP000680067">
    <property type="component" value="Unassembled WGS sequence"/>
</dbReference>
<dbReference type="PRINTS" id="PR00689">
    <property type="entry name" value="ACOABINDINGP"/>
</dbReference>
<reference evidence="3" key="1">
    <citation type="submission" date="2021-04" db="EMBL/GenBank/DDBJ databases">
        <title>novel species isolated from subtropical streams in China.</title>
        <authorList>
            <person name="Lu H."/>
        </authorList>
    </citation>
    <scope>NUCLEOTIDE SEQUENCE</scope>
    <source>
        <strain evidence="3">LFS511W</strain>
    </source>
</reference>
<dbReference type="GO" id="GO:0006631">
    <property type="term" value="P:fatty acid metabolic process"/>
    <property type="evidence" value="ECO:0007669"/>
    <property type="project" value="TreeGrafter"/>
</dbReference>
<evidence type="ECO:0000313" key="4">
    <source>
        <dbReference type="Proteomes" id="UP000680067"/>
    </source>
</evidence>
<feature type="domain" description="ACB" evidence="2">
    <location>
        <begin position="3"/>
        <end position="84"/>
    </location>
</feature>
<dbReference type="InterPro" id="IPR035984">
    <property type="entry name" value="Acyl-CoA-binding_sf"/>
</dbReference>
<dbReference type="InterPro" id="IPR000582">
    <property type="entry name" value="Acyl-CoA-binding_protein"/>
</dbReference>
<evidence type="ECO:0000256" key="1">
    <source>
        <dbReference type="ARBA" id="ARBA00023121"/>
    </source>
</evidence>
<dbReference type="EMBL" id="JAGSPN010000007">
    <property type="protein sequence ID" value="MBR7782750.1"/>
    <property type="molecule type" value="Genomic_DNA"/>
</dbReference>
<dbReference type="Pfam" id="PF00887">
    <property type="entry name" value="ACBP"/>
    <property type="match status" value="1"/>
</dbReference>
<name>A0A941DMY3_9BURK</name>
<protein>
    <submittedName>
        <fullName evidence="3">Acyl-CoA-binding protein</fullName>
    </submittedName>
</protein>
<evidence type="ECO:0000313" key="3">
    <source>
        <dbReference type="EMBL" id="MBR7782750.1"/>
    </source>
</evidence>
<gene>
    <name evidence="3" type="ORF">KDM89_11395</name>
</gene>
<dbReference type="AlphaFoldDB" id="A0A941DMY3"/>
<dbReference type="SUPFAM" id="SSF47027">
    <property type="entry name" value="Acyl-CoA binding protein"/>
    <property type="match status" value="1"/>
</dbReference>
<proteinExistence type="predicted"/>